<sequence length="407" mass="46800">MGCRFILYHGFTRASKTDNSNSLMLSFYINLSCRGCGEQIYDIMKRTLLFLMSVIMVLSAYAQKSTSIKVFEYPDYLCPNPYTGQPIYGGNTLAISYSEKKNSYGMEFRYGYVKYSLSLSYKGMDNGRYVYTGFEIGNMAEAIVMTSTKLSRFLDNYGQMQSETFEKDKLIELHISGSGSLSVYPIKDTPERRKRIEEKVAKQEVENAARNKLEELYPYGVQYLQDSLKQQVVKEFFNNAGEVKSFNLQPYSFHTYIAVIDTNKQVTVIQKDEVVLNAELQNEQLHGKIEYEPSSTSGKTAKAVNSKVFFSMTFHPELNIKEHRGKVVYDKHGFSYFENAKVSYAAPNQFIPIEDMKKAIETSITKKGQYSLYWETLDNRLVYLSYKRMGTGILKVHEPVEAYSIYK</sequence>
<name>A0A0M5IH33_9BACT</name>
<protein>
    <submittedName>
        <fullName evidence="1">Uncharacterized protein</fullName>
    </submittedName>
</protein>
<organism evidence="1">
    <name type="scientific">uncultured bacterium 24i11</name>
    <dbReference type="NCBI Taxonomy" id="1701357"/>
    <lineage>
        <taxon>Bacteria</taxon>
        <taxon>environmental samples</taxon>
    </lineage>
</organism>
<accession>A0A0M5IH33</accession>
<dbReference type="AlphaFoldDB" id="A0A0M5IH33"/>
<reference evidence="1" key="1">
    <citation type="journal article" date="2015" name="Proc. Natl. Acad. Sci. U.S.A.">
        <title>Functional metagenomic discovery of bacterial effectors in the human microbiome and isolation of commendamide, a GPCR G2A/132 agonist.</title>
        <authorList>
            <person name="Cohen L.J."/>
            <person name="Kang H.S."/>
            <person name="Chu J."/>
            <person name="Huang Y.H."/>
            <person name="Gordon E.A."/>
            <person name="Reddy B.V."/>
            <person name="Ternei M.A."/>
            <person name="Craig J.W."/>
            <person name="Brady S.F."/>
        </authorList>
    </citation>
    <scope>NUCLEOTIDE SEQUENCE</scope>
</reference>
<dbReference type="EMBL" id="KT336255">
    <property type="protein sequence ID" value="ALB76022.1"/>
    <property type="molecule type" value="Genomic_DNA"/>
</dbReference>
<proteinExistence type="predicted"/>
<evidence type="ECO:0000313" key="1">
    <source>
        <dbReference type="EMBL" id="ALB76022.1"/>
    </source>
</evidence>